<feature type="compositionally biased region" description="Basic and acidic residues" evidence="1">
    <location>
        <begin position="441"/>
        <end position="451"/>
    </location>
</feature>
<sequence>MPMRWTSDNDQLLLCKIIETHLMKVDAEKIVSAWPTDRGEAPTARAITERLAKIRTFARKTGSTPSGNSAAKAKGPGRLPASIGPTPRKAVEPVTPRKNPATDAVKKALTIKKRKVKKESVGDESDIDIQRVSGREVRDLENAPIRMPYAGLRPAVSSPRTSLGEGHGFGIITSHDDNHDEDDRAPTSDSLAGEGDDTASQSRQSHTESQLKQAMAVVNDNQHVLNTYLEDPFKGSVDLNDAYFASGSGYPPYGAGLGPMRHIRPAASMSNAYDSNNAWASHNQSYGHRNEAEYGGWPSSAGYTAGNACRQPGLAFMGCATSTSKIGMCRHSRPEDNDNSASSIISRLSVDSSPEVEHRCSNTGGSRSITAPANDSAMSTGSPEIERRRTNTTAYRSVTVEKNKNGYSTGSPRARPAPRAASRGVQEYIKHEQELNGSDDSSEHESDHSNYEAEEDEDAYA</sequence>
<dbReference type="EMBL" id="KV744944">
    <property type="protein sequence ID" value="OCK80813.1"/>
    <property type="molecule type" value="Genomic_DNA"/>
</dbReference>
<feature type="compositionally biased region" description="Acidic residues" evidence="1">
    <location>
        <begin position="452"/>
        <end position="461"/>
    </location>
</feature>
<keyword evidence="3" id="KW-1185">Reference proteome</keyword>
<evidence type="ECO:0000256" key="1">
    <source>
        <dbReference type="SAM" id="MobiDB-lite"/>
    </source>
</evidence>
<organism evidence="2 3">
    <name type="scientific">Lepidopterella palustris CBS 459.81</name>
    <dbReference type="NCBI Taxonomy" id="1314670"/>
    <lineage>
        <taxon>Eukaryota</taxon>
        <taxon>Fungi</taxon>
        <taxon>Dikarya</taxon>
        <taxon>Ascomycota</taxon>
        <taxon>Pezizomycotina</taxon>
        <taxon>Dothideomycetes</taxon>
        <taxon>Pleosporomycetidae</taxon>
        <taxon>Mytilinidiales</taxon>
        <taxon>Argynnaceae</taxon>
        <taxon>Lepidopterella</taxon>
    </lineage>
</organism>
<feature type="region of interest" description="Disordered" evidence="1">
    <location>
        <begin position="152"/>
        <end position="211"/>
    </location>
</feature>
<evidence type="ECO:0000313" key="2">
    <source>
        <dbReference type="EMBL" id="OCK80813.1"/>
    </source>
</evidence>
<dbReference type="AlphaFoldDB" id="A0A8E2EBK4"/>
<dbReference type="OrthoDB" id="5420368at2759"/>
<feature type="region of interest" description="Disordered" evidence="1">
    <location>
        <begin position="59"/>
        <end position="103"/>
    </location>
</feature>
<feature type="compositionally biased region" description="Polar residues" evidence="1">
    <location>
        <begin position="361"/>
        <end position="382"/>
    </location>
</feature>
<proteinExistence type="predicted"/>
<dbReference type="Proteomes" id="UP000250266">
    <property type="component" value="Unassembled WGS sequence"/>
</dbReference>
<reference evidence="2 3" key="1">
    <citation type="journal article" date="2016" name="Nat. Commun.">
        <title>Ectomycorrhizal ecology is imprinted in the genome of the dominant symbiotic fungus Cenococcum geophilum.</title>
        <authorList>
            <consortium name="DOE Joint Genome Institute"/>
            <person name="Peter M."/>
            <person name="Kohler A."/>
            <person name="Ohm R.A."/>
            <person name="Kuo A."/>
            <person name="Krutzmann J."/>
            <person name="Morin E."/>
            <person name="Arend M."/>
            <person name="Barry K.W."/>
            <person name="Binder M."/>
            <person name="Choi C."/>
            <person name="Clum A."/>
            <person name="Copeland A."/>
            <person name="Grisel N."/>
            <person name="Haridas S."/>
            <person name="Kipfer T."/>
            <person name="LaButti K."/>
            <person name="Lindquist E."/>
            <person name="Lipzen A."/>
            <person name="Maire R."/>
            <person name="Meier B."/>
            <person name="Mihaltcheva S."/>
            <person name="Molinier V."/>
            <person name="Murat C."/>
            <person name="Poggeler S."/>
            <person name="Quandt C.A."/>
            <person name="Sperisen C."/>
            <person name="Tritt A."/>
            <person name="Tisserant E."/>
            <person name="Crous P.W."/>
            <person name="Henrissat B."/>
            <person name="Nehls U."/>
            <person name="Egli S."/>
            <person name="Spatafora J.W."/>
            <person name="Grigoriev I.V."/>
            <person name="Martin F.M."/>
        </authorList>
    </citation>
    <scope>NUCLEOTIDE SEQUENCE [LARGE SCALE GENOMIC DNA]</scope>
    <source>
        <strain evidence="2 3">CBS 459.81</strain>
    </source>
</reference>
<feature type="compositionally biased region" description="Polar residues" evidence="1">
    <location>
        <begin position="198"/>
        <end position="211"/>
    </location>
</feature>
<feature type="compositionally biased region" description="Basic and acidic residues" evidence="1">
    <location>
        <begin position="174"/>
        <end position="186"/>
    </location>
</feature>
<name>A0A8E2EBK4_9PEZI</name>
<feature type="region of interest" description="Disordered" evidence="1">
    <location>
        <begin position="347"/>
        <end position="461"/>
    </location>
</feature>
<accession>A0A8E2EBK4</accession>
<evidence type="ECO:0000313" key="3">
    <source>
        <dbReference type="Proteomes" id="UP000250266"/>
    </source>
</evidence>
<feature type="compositionally biased region" description="Low complexity" evidence="1">
    <location>
        <begin position="411"/>
        <end position="423"/>
    </location>
</feature>
<protein>
    <submittedName>
        <fullName evidence="2">Uncharacterized protein</fullName>
    </submittedName>
</protein>
<gene>
    <name evidence="2" type="ORF">K432DRAFT_35180</name>
</gene>